<keyword evidence="2" id="KW-1185">Reference proteome</keyword>
<dbReference type="AlphaFoldDB" id="A0ABD5UAG8"/>
<protein>
    <submittedName>
        <fullName evidence="1">DUF6276 family protein</fullName>
    </submittedName>
</protein>
<proteinExistence type="predicted"/>
<evidence type="ECO:0000313" key="2">
    <source>
        <dbReference type="Proteomes" id="UP001596406"/>
    </source>
</evidence>
<name>A0ABD5UAG8_9EURY</name>
<sequence length="129" mass="13714">MTCPECAAPLVAFTVPDDVAAHVPEESASLALCSRCLALVASPPPTGAPEFDRVSEAFPEGDAGAAMAVGVGLLDSLALHRTDIEALFSFVEANGYDPLLVVDRLARQGSIQTPIDLDRRRHQLEQLME</sequence>
<organism evidence="1 2">
    <name type="scientific">Halomarina ordinaria</name>
    <dbReference type="NCBI Taxonomy" id="3033939"/>
    <lineage>
        <taxon>Archaea</taxon>
        <taxon>Methanobacteriati</taxon>
        <taxon>Methanobacteriota</taxon>
        <taxon>Stenosarchaea group</taxon>
        <taxon>Halobacteria</taxon>
        <taxon>Halobacteriales</taxon>
        <taxon>Natronomonadaceae</taxon>
        <taxon>Halomarina</taxon>
    </lineage>
</organism>
<gene>
    <name evidence="1" type="ORF">ACFQHK_11815</name>
</gene>
<evidence type="ECO:0000313" key="1">
    <source>
        <dbReference type="EMBL" id="MFC6837193.1"/>
    </source>
</evidence>
<comment type="caution">
    <text evidence="1">The sequence shown here is derived from an EMBL/GenBank/DDBJ whole genome shotgun (WGS) entry which is preliminary data.</text>
</comment>
<accession>A0ABD5UAG8</accession>
<reference evidence="1 2" key="1">
    <citation type="journal article" date="2019" name="Int. J. Syst. Evol. Microbiol.">
        <title>The Global Catalogue of Microorganisms (GCM) 10K type strain sequencing project: providing services to taxonomists for standard genome sequencing and annotation.</title>
        <authorList>
            <consortium name="The Broad Institute Genomics Platform"/>
            <consortium name="The Broad Institute Genome Sequencing Center for Infectious Disease"/>
            <person name="Wu L."/>
            <person name="Ma J."/>
        </authorList>
    </citation>
    <scope>NUCLEOTIDE SEQUENCE [LARGE SCALE GENOMIC DNA]</scope>
    <source>
        <strain evidence="1 2">PSRA2</strain>
    </source>
</reference>
<dbReference type="Pfam" id="PF19792">
    <property type="entry name" value="DUF6276"/>
    <property type="match status" value="1"/>
</dbReference>
<dbReference type="RefSeq" id="WP_304448860.1">
    <property type="nucleotide sequence ID" value="NZ_JARRAH010000001.1"/>
</dbReference>
<dbReference type="EMBL" id="JBHSXM010000001">
    <property type="protein sequence ID" value="MFC6837193.1"/>
    <property type="molecule type" value="Genomic_DNA"/>
</dbReference>
<dbReference type="Proteomes" id="UP001596406">
    <property type="component" value="Unassembled WGS sequence"/>
</dbReference>
<dbReference type="InterPro" id="IPR046243">
    <property type="entry name" value="DUF6276"/>
</dbReference>